<evidence type="ECO:0000313" key="5">
    <source>
        <dbReference type="EMBL" id="SDL87384.1"/>
    </source>
</evidence>
<dbReference type="Proteomes" id="UP000198654">
    <property type="component" value="Unassembled WGS sequence"/>
</dbReference>
<name>A0A1G9NLZ7_9GAMM</name>
<dbReference type="GO" id="GO:0046872">
    <property type="term" value="F:metal ion binding"/>
    <property type="evidence" value="ECO:0007669"/>
    <property type="project" value="UniProtKB-KW"/>
</dbReference>
<reference evidence="5 6" key="1">
    <citation type="submission" date="2016-10" db="EMBL/GenBank/DDBJ databases">
        <authorList>
            <person name="de Groot N.N."/>
        </authorList>
    </citation>
    <scope>NUCLEOTIDE SEQUENCE [LARGE SCALE GENOMIC DNA]</scope>
    <source>
        <strain evidence="5 6">DSM 14789</strain>
    </source>
</reference>
<dbReference type="Pfam" id="PF03480">
    <property type="entry name" value="DctP"/>
    <property type="match status" value="1"/>
</dbReference>
<keyword evidence="1 4" id="KW-0732">Signal</keyword>
<organism evidence="5 6">
    <name type="scientific">Modicisalibacter muralis</name>
    <dbReference type="NCBI Taxonomy" id="119000"/>
    <lineage>
        <taxon>Bacteria</taxon>
        <taxon>Pseudomonadati</taxon>
        <taxon>Pseudomonadota</taxon>
        <taxon>Gammaproteobacteria</taxon>
        <taxon>Oceanospirillales</taxon>
        <taxon>Halomonadaceae</taxon>
        <taxon>Modicisalibacter</taxon>
    </lineage>
</organism>
<dbReference type="OrthoDB" id="9769667at2"/>
<dbReference type="NCBIfam" id="NF037995">
    <property type="entry name" value="TRAP_S1"/>
    <property type="match status" value="1"/>
</dbReference>
<gene>
    <name evidence="5" type="ORF">SAMN05661010_02768</name>
</gene>
<feature type="binding site" evidence="2">
    <location>
        <position position="159"/>
    </location>
    <ligand>
        <name>substrate</name>
    </ligand>
</feature>
<dbReference type="PANTHER" id="PTHR33376:SF5">
    <property type="entry name" value="EXTRACYTOPLASMIC SOLUTE RECEPTOR PROTEIN"/>
    <property type="match status" value="1"/>
</dbReference>
<keyword evidence="3" id="KW-0479">Metal-binding</keyword>
<dbReference type="InterPro" id="IPR018389">
    <property type="entry name" value="DctP_fam"/>
</dbReference>
<keyword evidence="6" id="KW-1185">Reference proteome</keyword>
<feature type="binding site" evidence="2">
    <location>
        <position position="180"/>
    </location>
    <ligand>
        <name>substrate</name>
    </ligand>
</feature>
<evidence type="ECO:0000256" key="2">
    <source>
        <dbReference type="PIRSR" id="PIRSR039026-1"/>
    </source>
</evidence>
<dbReference type="PANTHER" id="PTHR33376">
    <property type="match status" value="1"/>
</dbReference>
<dbReference type="InterPro" id="IPR038404">
    <property type="entry name" value="TRAP_DctP_sf"/>
</dbReference>
<dbReference type="STRING" id="119000.SAMN05661010_02768"/>
<evidence type="ECO:0000256" key="4">
    <source>
        <dbReference type="SAM" id="SignalP"/>
    </source>
</evidence>
<dbReference type="Gene3D" id="3.40.190.170">
    <property type="entry name" value="Bacterial extracellular solute-binding protein, family 7"/>
    <property type="match status" value="1"/>
</dbReference>
<evidence type="ECO:0000256" key="3">
    <source>
        <dbReference type="PIRSR" id="PIRSR039026-2"/>
    </source>
</evidence>
<feature type="binding site" evidence="3">
    <location>
        <position position="243"/>
    </location>
    <ligand>
        <name>substrate</name>
    </ligand>
</feature>
<dbReference type="GO" id="GO:0055085">
    <property type="term" value="P:transmembrane transport"/>
    <property type="evidence" value="ECO:0007669"/>
    <property type="project" value="InterPro"/>
</dbReference>
<dbReference type="InterPro" id="IPR026289">
    <property type="entry name" value="SBP_TakP-like"/>
</dbReference>
<proteinExistence type="predicted"/>
<accession>A0A1G9NLZ7</accession>
<feature type="binding site" evidence="3">
    <location>
        <position position="218"/>
    </location>
    <ligand>
        <name>Na(+)</name>
        <dbReference type="ChEBI" id="CHEBI:29101"/>
    </ligand>
</feature>
<evidence type="ECO:0000256" key="1">
    <source>
        <dbReference type="ARBA" id="ARBA00022729"/>
    </source>
</evidence>
<protein>
    <submittedName>
        <fullName evidence="5">TRAP-type mannitol/chloroaromatic compound transport system, substrate-binding protein</fullName>
    </submittedName>
</protein>
<dbReference type="GO" id="GO:0031317">
    <property type="term" value="C:tripartite ATP-independent periplasmic transporter complex"/>
    <property type="evidence" value="ECO:0007669"/>
    <property type="project" value="InterPro"/>
</dbReference>
<feature type="chain" id="PRO_5011592208" evidence="4">
    <location>
        <begin position="32"/>
        <end position="370"/>
    </location>
</feature>
<dbReference type="SUPFAM" id="SSF53850">
    <property type="entry name" value="Periplasmic binding protein-like II"/>
    <property type="match status" value="1"/>
</dbReference>
<sequence length="370" mass="40398">MQFKSLAAAIAMTTAATGLGLATVVDNTANAQETYEWKLVTSWPKNFPGVGQGPERLADLVEKMSDGRLTIKVYGAGQLVPGFEVFGAVSAGTAEMGHSASYYWKGKAPAAQFFAAVPFGMNTTEMNAWLHYGDGIELWNELYDQFGLQVMAAGATGVQMGGWYNKQINSVADLEGLKMRMPGLGGEVMSRMGVAIVNMPGGEIFTSLQSGAIDATDWIGPYNDLAFGLHQAAEYYYYPGWHEPTVMFELIINDEAWSSLPEDLQAIVKTAARDVNQDVIDEYTARNNDALQTLIDEHGVKLRRYPDDVLARAKEISAKVTQELAASSPMAQKIYDSYSAFQDKVVNYHAISEQAYYNARNPEGDTTAAE</sequence>
<dbReference type="CDD" id="cd13604">
    <property type="entry name" value="PBP2_TRAP_ketoacid_lactate_like"/>
    <property type="match status" value="1"/>
</dbReference>
<dbReference type="Gene3D" id="3.40.190.10">
    <property type="entry name" value="Periplasmic binding protein-like II"/>
    <property type="match status" value="1"/>
</dbReference>
<feature type="binding site" evidence="3">
    <location>
        <position position="217"/>
    </location>
    <ligand>
        <name>substrate</name>
    </ligand>
</feature>
<dbReference type="RefSeq" id="WP_089729552.1">
    <property type="nucleotide sequence ID" value="NZ_FNGI01000008.1"/>
</dbReference>
<evidence type="ECO:0000313" key="6">
    <source>
        <dbReference type="Proteomes" id="UP000198654"/>
    </source>
</evidence>
<dbReference type="AlphaFoldDB" id="A0A1G9NLZ7"/>
<feature type="signal peptide" evidence="4">
    <location>
        <begin position="1"/>
        <end position="31"/>
    </location>
</feature>
<dbReference type="PIRSF" id="PIRSF039026">
    <property type="entry name" value="SiaP"/>
    <property type="match status" value="1"/>
</dbReference>
<dbReference type="EMBL" id="FNGI01000008">
    <property type="protein sequence ID" value="SDL87384.1"/>
    <property type="molecule type" value="Genomic_DNA"/>
</dbReference>